<keyword evidence="3" id="KW-0808">Transferase</keyword>
<dbReference type="PANTHER" id="PTHR37984:SF5">
    <property type="entry name" value="PROTEIN NYNRIN-LIKE"/>
    <property type="match status" value="1"/>
</dbReference>
<proteinExistence type="inferred from homology"/>
<dbReference type="InterPro" id="IPR043128">
    <property type="entry name" value="Rev_trsase/Diguanyl_cyclase"/>
</dbReference>
<dbReference type="Gene3D" id="3.30.70.270">
    <property type="match status" value="1"/>
</dbReference>
<dbReference type="InterPro" id="IPR043502">
    <property type="entry name" value="DNA/RNA_pol_sf"/>
</dbReference>
<dbReference type="EC" id="3.1.26.4" evidence="2"/>
<evidence type="ECO:0000256" key="7">
    <source>
        <dbReference type="ARBA" id="ARBA00022801"/>
    </source>
</evidence>
<name>A0ABR3LCX4_9TELE</name>
<evidence type="ECO:0000313" key="10">
    <source>
        <dbReference type="EMBL" id="KAL1250723.1"/>
    </source>
</evidence>
<evidence type="ECO:0000256" key="4">
    <source>
        <dbReference type="ARBA" id="ARBA00022695"/>
    </source>
</evidence>
<accession>A0ABR3LCX4</accession>
<dbReference type="InterPro" id="IPR050951">
    <property type="entry name" value="Retrovirus_Pol_polyprotein"/>
</dbReference>
<comment type="caution">
    <text evidence="10">The sequence shown here is derived from an EMBL/GenBank/DDBJ whole genome shotgun (WGS) entry which is preliminary data.</text>
</comment>
<evidence type="ECO:0000256" key="2">
    <source>
        <dbReference type="ARBA" id="ARBA00012180"/>
    </source>
</evidence>
<sequence length="487" mass="54771">MLLFAIRETVQESLGFSPAELVFGHTVRGPLKLLREQLLLEKELPVTVCDYVSQMRQRLHQVGEIAKSNLALKQVLMKERFDRNCVTRSFQPGDLVLVLLPLPGSAPQARFSGPYVVEKILSETNYLIRTPEHTPTQTHVLFHDIKIVNSSPIKQHPYRVNPQKREEMRKEVGYLLTHGLAVPSLSAWSSPCLLVPKPDGSFRFCTDYRKVNSVTKPDSFPLPRMEDCVDRVGASSFVTKLDLLEGYWQVPLTQRASDISAFVTPDNFLQYTVMAFGMRNAPAAFQRLMQTILSGVANCEAYLDDVVVYSSSWSDHMNSLHEVFARLAKATLTVNLKKCEFRKAMVTYLELLSMSKAFVWSPGCDNAFNAAKDLLCSSSAPDFLRPFKLEVNASALGAGAVLLQETETGIDHPVCFFSKKFSKTQQRYSTIEKEALALLLALQHFEVYVGGSSLPITVYTDHNPLVFLLHMANSNQRLMRWSLVVQS</sequence>
<dbReference type="InterPro" id="IPR000477">
    <property type="entry name" value="RT_dom"/>
</dbReference>
<dbReference type="Gene3D" id="3.10.20.370">
    <property type="match status" value="1"/>
</dbReference>
<reference evidence="10 11" key="1">
    <citation type="submission" date="2023-09" db="EMBL/GenBank/DDBJ databases">
        <authorList>
            <person name="Wang M."/>
        </authorList>
    </citation>
    <scope>NUCLEOTIDE SEQUENCE [LARGE SCALE GENOMIC DNA]</scope>
    <source>
        <strain evidence="10">GT-2023</strain>
        <tissue evidence="10">Liver</tissue>
    </source>
</reference>
<dbReference type="Pfam" id="PF00078">
    <property type="entry name" value="RVT_1"/>
    <property type="match status" value="1"/>
</dbReference>
<evidence type="ECO:0000256" key="8">
    <source>
        <dbReference type="ARBA" id="ARBA00022918"/>
    </source>
</evidence>
<gene>
    <name evidence="10" type="ORF">QQF64_018519</name>
</gene>
<dbReference type="Proteomes" id="UP001558613">
    <property type="component" value="Unassembled WGS sequence"/>
</dbReference>
<dbReference type="InterPro" id="IPR041373">
    <property type="entry name" value="RT_RNaseH"/>
</dbReference>
<comment type="similarity">
    <text evidence="1">Belongs to the beta type-B retroviral polymerase family. HERV class-II K(HML-2) pol subfamily.</text>
</comment>
<dbReference type="PANTHER" id="PTHR37984">
    <property type="entry name" value="PROTEIN CBG26694"/>
    <property type="match status" value="1"/>
</dbReference>
<evidence type="ECO:0000256" key="1">
    <source>
        <dbReference type="ARBA" id="ARBA00010879"/>
    </source>
</evidence>
<keyword evidence="5" id="KW-0540">Nuclease</keyword>
<keyword evidence="6" id="KW-0255">Endonuclease</keyword>
<dbReference type="CDD" id="cd01647">
    <property type="entry name" value="RT_LTR"/>
    <property type="match status" value="1"/>
</dbReference>
<evidence type="ECO:0000256" key="3">
    <source>
        <dbReference type="ARBA" id="ARBA00022679"/>
    </source>
</evidence>
<dbReference type="PROSITE" id="PS50878">
    <property type="entry name" value="RT_POL"/>
    <property type="match status" value="1"/>
</dbReference>
<keyword evidence="7" id="KW-0378">Hydrolase</keyword>
<evidence type="ECO:0000259" key="9">
    <source>
        <dbReference type="PROSITE" id="PS50878"/>
    </source>
</evidence>
<keyword evidence="4" id="KW-0548">Nucleotidyltransferase</keyword>
<evidence type="ECO:0000313" key="11">
    <source>
        <dbReference type="Proteomes" id="UP001558613"/>
    </source>
</evidence>
<organism evidence="10 11">
    <name type="scientific">Cirrhinus molitorella</name>
    <name type="common">mud carp</name>
    <dbReference type="NCBI Taxonomy" id="172907"/>
    <lineage>
        <taxon>Eukaryota</taxon>
        <taxon>Metazoa</taxon>
        <taxon>Chordata</taxon>
        <taxon>Craniata</taxon>
        <taxon>Vertebrata</taxon>
        <taxon>Euteleostomi</taxon>
        <taxon>Actinopterygii</taxon>
        <taxon>Neopterygii</taxon>
        <taxon>Teleostei</taxon>
        <taxon>Ostariophysi</taxon>
        <taxon>Cypriniformes</taxon>
        <taxon>Cyprinidae</taxon>
        <taxon>Labeoninae</taxon>
        <taxon>Labeonini</taxon>
        <taxon>Cirrhinus</taxon>
    </lineage>
</organism>
<protein>
    <recommendedName>
        <fullName evidence="2">ribonuclease H</fullName>
        <ecNumber evidence="2">3.1.26.4</ecNumber>
    </recommendedName>
</protein>
<keyword evidence="8" id="KW-0695">RNA-directed DNA polymerase</keyword>
<evidence type="ECO:0000256" key="6">
    <source>
        <dbReference type="ARBA" id="ARBA00022759"/>
    </source>
</evidence>
<dbReference type="EMBL" id="JAYMGO010000022">
    <property type="protein sequence ID" value="KAL1250723.1"/>
    <property type="molecule type" value="Genomic_DNA"/>
</dbReference>
<evidence type="ECO:0000256" key="5">
    <source>
        <dbReference type="ARBA" id="ARBA00022722"/>
    </source>
</evidence>
<dbReference type="SUPFAM" id="SSF56672">
    <property type="entry name" value="DNA/RNA polymerases"/>
    <property type="match status" value="1"/>
</dbReference>
<keyword evidence="11" id="KW-1185">Reference proteome</keyword>
<dbReference type="Pfam" id="PF17917">
    <property type="entry name" value="RT_RNaseH"/>
    <property type="match status" value="1"/>
</dbReference>
<dbReference type="CDD" id="cd09274">
    <property type="entry name" value="RNase_HI_RT_Ty3"/>
    <property type="match status" value="1"/>
</dbReference>
<feature type="domain" description="Reverse transcriptase" evidence="9">
    <location>
        <begin position="176"/>
        <end position="353"/>
    </location>
</feature>
<dbReference type="Gene3D" id="3.10.10.10">
    <property type="entry name" value="HIV Type 1 Reverse Transcriptase, subunit A, domain 1"/>
    <property type="match status" value="1"/>
</dbReference>